<dbReference type="PANTHER" id="PTHR13430:SF4">
    <property type="entry name" value="AUTOPHAGY-RELATED PROTEIN 13"/>
    <property type="match status" value="1"/>
</dbReference>
<feature type="region of interest" description="Disordered" evidence="2">
    <location>
        <begin position="504"/>
        <end position="524"/>
    </location>
</feature>
<dbReference type="GO" id="GO:0000423">
    <property type="term" value="P:mitophagy"/>
    <property type="evidence" value="ECO:0007669"/>
    <property type="project" value="TreeGrafter"/>
</dbReference>
<dbReference type="EMBL" id="HBGN01007975">
    <property type="protein sequence ID" value="CAD9318845.1"/>
    <property type="molecule type" value="Transcribed_RNA"/>
</dbReference>
<protein>
    <recommendedName>
        <fullName evidence="3">Autophagy-related protein 13 N-terminal domain-containing protein</fullName>
    </recommendedName>
</protein>
<feature type="region of interest" description="Disordered" evidence="2">
    <location>
        <begin position="1009"/>
        <end position="1032"/>
    </location>
</feature>
<feature type="region of interest" description="Disordered" evidence="2">
    <location>
        <begin position="551"/>
        <end position="574"/>
    </location>
</feature>
<dbReference type="InterPro" id="IPR040182">
    <property type="entry name" value="ATG13"/>
</dbReference>
<proteinExistence type="predicted"/>
<feature type="region of interest" description="Disordered" evidence="2">
    <location>
        <begin position="59"/>
        <end position="107"/>
    </location>
</feature>
<accession>A0A7S1YTC7</accession>
<dbReference type="GO" id="GO:0034497">
    <property type="term" value="P:protein localization to phagophore assembly site"/>
    <property type="evidence" value="ECO:0007669"/>
    <property type="project" value="TreeGrafter"/>
</dbReference>
<gene>
    <name evidence="4" type="ORF">DBRI1063_LOCUS5083</name>
</gene>
<feature type="region of interest" description="Disordered" evidence="2">
    <location>
        <begin position="922"/>
        <end position="948"/>
    </location>
</feature>
<dbReference type="GO" id="GO:0000407">
    <property type="term" value="C:phagophore assembly site"/>
    <property type="evidence" value="ECO:0007669"/>
    <property type="project" value="TreeGrafter"/>
</dbReference>
<dbReference type="InterPro" id="IPR018731">
    <property type="entry name" value="Atg13_N"/>
</dbReference>
<name>A0A7S1YTC7_9STRA</name>
<sequence length="1032" mass="109475">MATTTPHNNNNLYTTTSSSKSSISSISNRVGPRAKCDQVVYEAIAKAAEIIVRSRCNHLPQSSSNVTNTTTGATGGYHFSSSSSRNNSHRRHSNYGGNGSGSSSASSSRFNLEVEEVEEVRAILQRWRRSLHVPLRLDVYYQSNGSNFNNDNISDDPSSKQKQESNKPILLERWCIDYTATTTTDETAYTTSSNDDTIVQLRQVCKRVVVLLRTLHCLSRMMPAFRLHRYLMESSASHGGYYAATAVSNQMNTANTNMMMNEGGVINFSFYVSGHDDTDISLTSSSGSNAPFAKHTISPVPTPYGKLHVTGLYDAALDVETLLQHYHSHAVYPIPTPTRGMPIPIQHHGSAVTATSHQINQQHQQQLSGNMLIPPIRPSSLPGGSTMNSLNSHSPHTTKTIASNSPLSPMVPTPFIIQNYTDTQSPHNSPQIRPLQRIPLRKAHSAISEQEIAQQESFEKRHYNQEGDENEGARAGINANGKKRVLSALSLALMNEDQKNNALGDQRQNVDGATSPHGSCSGRKGTIDEVTVLRHRLALHHPPPMTFDVYHQNQQHQQQASSSSPKGYMDNLNNTSVGGGNYNAGEYGYGYNNGNVHVKQQTAVVEGPAGYNNDVTSNSGGGGVGSLGTSPSPMINTPPQPMFLTNVMGDNGGAFTLNTAAVVPPFNSNPITLQPYPSSSHEHTTSISMRKVSMAQDGSGAISSKEITTKHHQQQQYEASDDATPNLLLPPLTSLDLLQKSPFKHPSNQMGIDNASLLSSLSFGGAAASTAYSAAALGVDETNNGGYGGSGSAFGGGGATVPGSELLTRNSTALGSLQGFNANTAFDNYNRTAEPSNSFEDMPFAVDMSPSSSGGFLSGCFTTSSGAGGGAANHTTNDPTGLSGGIGVSVSTSSSLAVTSLAHRCATAGRLKLFSNDAQEGIGGDSLSQGHTQSERENSRVNGGFGTETRERFDAENNGVCVISSKIRQGEHSRNEAVGNKKSDVSLLADQLAEFRSFGASLSIGGSTGATSFVTAPTGDVKTGSSAVEAGA</sequence>
<feature type="compositionally biased region" description="Polar residues" evidence="2">
    <location>
        <begin position="1"/>
        <end position="13"/>
    </location>
</feature>
<dbReference type="Gene3D" id="3.30.900.10">
    <property type="entry name" value="HORMA domain"/>
    <property type="match status" value="1"/>
</dbReference>
<feature type="region of interest" description="Disordered" evidence="2">
    <location>
        <begin position="1"/>
        <end position="29"/>
    </location>
</feature>
<evidence type="ECO:0000256" key="2">
    <source>
        <dbReference type="SAM" id="MobiDB-lite"/>
    </source>
</evidence>
<dbReference type="Pfam" id="PF10033">
    <property type="entry name" value="ATG13"/>
    <property type="match status" value="1"/>
</dbReference>
<dbReference type="GO" id="GO:0034727">
    <property type="term" value="P:piecemeal microautophagy of the nucleus"/>
    <property type="evidence" value="ECO:0007669"/>
    <property type="project" value="TreeGrafter"/>
</dbReference>
<evidence type="ECO:0000256" key="1">
    <source>
        <dbReference type="ARBA" id="ARBA00023006"/>
    </source>
</evidence>
<organism evidence="4">
    <name type="scientific">Ditylum brightwellii</name>
    <dbReference type="NCBI Taxonomy" id="49249"/>
    <lineage>
        <taxon>Eukaryota</taxon>
        <taxon>Sar</taxon>
        <taxon>Stramenopiles</taxon>
        <taxon>Ochrophyta</taxon>
        <taxon>Bacillariophyta</taxon>
        <taxon>Mediophyceae</taxon>
        <taxon>Lithodesmiophycidae</taxon>
        <taxon>Lithodesmiales</taxon>
        <taxon>Lithodesmiaceae</taxon>
        <taxon>Ditylum</taxon>
    </lineage>
</organism>
<reference evidence="4" key="1">
    <citation type="submission" date="2021-01" db="EMBL/GenBank/DDBJ databases">
        <authorList>
            <person name="Corre E."/>
            <person name="Pelletier E."/>
            <person name="Niang G."/>
            <person name="Scheremetjew M."/>
            <person name="Finn R."/>
            <person name="Kale V."/>
            <person name="Holt S."/>
            <person name="Cochrane G."/>
            <person name="Meng A."/>
            <person name="Brown T."/>
            <person name="Cohen L."/>
        </authorList>
    </citation>
    <scope>NUCLEOTIDE SEQUENCE</scope>
    <source>
        <strain evidence="4">Pop2</strain>
    </source>
</reference>
<feature type="compositionally biased region" description="Polar residues" evidence="2">
    <location>
        <begin position="504"/>
        <end position="518"/>
    </location>
</feature>
<feature type="compositionally biased region" description="Low complexity" evidence="2">
    <location>
        <begin position="14"/>
        <end position="27"/>
    </location>
</feature>
<feature type="domain" description="Autophagy-related protein 13 N-terminal" evidence="3">
    <location>
        <begin position="45"/>
        <end position="313"/>
    </location>
</feature>
<keyword evidence="1" id="KW-0072">Autophagy</keyword>
<dbReference type="GO" id="GO:0005829">
    <property type="term" value="C:cytosol"/>
    <property type="evidence" value="ECO:0007669"/>
    <property type="project" value="TreeGrafter"/>
</dbReference>
<dbReference type="GO" id="GO:1990316">
    <property type="term" value="C:Atg1/ULK1 kinase complex"/>
    <property type="evidence" value="ECO:0007669"/>
    <property type="project" value="InterPro"/>
</dbReference>
<evidence type="ECO:0000313" key="4">
    <source>
        <dbReference type="EMBL" id="CAD9318845.1"/>
    </source>
</evidence>
<dbReference type="AlphaFoldDB" id="A0A7S1YTC7"/>
<feature type="compositionally biased region" description="Low complexity" evidence="2">
    <location>
        <begin position="552"/>
        <end position="564"/>
    </location>
</feature>
<dbReference type="PANTHER" id="PTHR13430">
    <property type="match status" value="1"/>
</dbReference>
<dbReference type="InterPro" id="IPR036570">
    <property type="entry name" value="HORMA_dom_sf"/>
</dbReference>
<evidence type="ECO:0000259" key="3">
    <source>
        <dbReference type="Pfam" id="PF10033"/>
    </source>
</evidence>